<name>A0A7K4JV03_GEOCA</name>
<feature type="non-terminal residue" evidence="3">
    <location>
        <position position="1"/>
    </location>
</feature>
<sequence>MKLVASIAFLAVLAVALGHPDLTLDRHWKLWMEAYNKKYSNEKEEGRRRVTWERNLRLVTLHNLEHSLGLRTYELGMNHLADMVGGGRAGEKGLG</sequence>
<keyword evidence="1" id="KW-0732">Signal</keyword>
<dbReference type="SMART" id="SM00848">
    <property type="entry name" value="Inhibitor_I29"/>
    <property type="match status" value="1"/>
</dbReference>
<evidence type="ECO:0000313" key="3">
    <source>
        <dbReference type="EMBL" id="NWH68727.1"/>
    </source>
</evidence>
<comment type="caution">
    <text evidence="3">The sequence shown here is derived from an EMBL/GenBank/DDBJ whole genome shotgun (WGS) entry which is preliminary data.</text>
</comment>
<dbReference type="InterPro" id="IPR013201">
    <property type="entry name" value="Prot_inhib_I29"/>
</dbReference>
<dbReference type="Gene3D" id="1.10.287.2250">
    <property type="match status" value="1"/>
</dbReference>
<dbReference type="InterPro" id="IPR038765">
    <property type="entry name" value="Papain-like_cys_pep_sf"/>
</dbReference>
<evidence type="ECO:0000259" key="2">
    <source>
        <dbReference type="SMART" id="SM00848"/>
    </source>
</evidence>
<feature type="chain" id="PRO_5029476850" evidence="1">
    <location>
        <begin position="19"/>
        <end position="95"/>
    </location>
</feature>
<reference evidence="3 4" key="1">
    <citation type="submission" date="2019-09" db="EMBL/GenBank/DDBJ databases">
        <title>Bird 10,000 Genomes (B10K) Project - Family phase.</title>
        <authorList>
            <person name="Zhang G."/>
        </authorList>
    </citation>
    <scope>NUCLEOTIDE SEQUENCE [LARGE SCALE GENOMIC DNA]</scope>
    <source>
        <strain evidence="3">B10K-CU-031-07</strain>
        <tissue evidence="3">Muscle</tissue>
    </source>
</reference>
<feature type="domain" description="Cathepsin propeptide inhibitor" evidence="2">
    <location>
        <begin position="28"/>
        <end position="83"/>
    </location>
</feature>
<gene>
    <name evidence="3" type="primary">Ctss</name>
    <name evidence="3" type="ORF">GEOCAL_R14672</name>
</gene>
<accession>A0A7K4JV03</accession>
<dbReference type="Proteomes" id="UP000531151">
    <property type="component" value="Unassembled WGS sequence"/>
</dbReference>
<evidence type="ECO:0000256" key="1">
    <source>
        <dbReference type="SAM" id="SignalP"/>
    </source>
</evidence>
<dbReference type="AlphaFoldDB" id="A0A7K4JV03"/>
<organism evidence="3 4">
    <name type="scientific">Geococcyx californianus</name>
    <name type="common">Greater roadrunner</name>
    <name type="synonym">Saurothera californiana</name>
    <dbReference type="NCBI Taxonomy" id="8947"/>
    <lineage>
        <taxon>Eukaryota</taxon>
        <taxon>Metazoa</taxon>
        <taxon>Chordata</taxon>
        <taxon>Craniata</taxon>
        <taxon>Vertebrata</taxon>
        <taxon>Euteleostomi</taxon>
        <taxon>Archelosauria</taxon>
        <taxon>Archosauria</taxon>
        <taxon>Dinosauria</taxon>
        <taxon>Saurischia</taxon>
        <taxon>Theropoda</taxon>
        <taxon>Coelurosauria</taxon>
        <taxon>Aves</taxon>
        <taxon>Neognathae</taxon>
        <taxon>Neoaves</taxon>
        <taxon>Otidimorphae</taxon>
        <taxon>Cuculiformes</taxon>
        <taxon>Neomorphidae</taxon>
        <taxon>Geococcyx</taxon>
    </lineage>
</organism>
<keyword evidence="4" id="KW-1185">Reference proteome</keyword>
<feature type="signal peptide" evidence="1">
    <location>
        <begin position="1"/>
        <end position="18"/>
    </location>
</feature>
<dbReference type="Pfam" id="PF08246">
    <property type="entry name" value="Inhibitor_I29"/>
    <property type="match status" value="1"/>
</dbReference>
<feature type="non-terminal residue" evidence="3">
    <location>
        <position position="95"/>
    </location>
</feature>
<proteinExistence type="predicted"/>
<dbReference type="SUPFAM" id="SSF54001">
    <property type="entry name" value="Cysteine proteinases"/>
    <property type="match status" value="1"/>
</dbReference>
<dbReference type="OrthoDB" id="5855924at2759"/>
<dbReference type="EMBL" id="VWPV01076803">
    <property type="protein sequence ID" value="NWH68727.1"/>
    <property type="molecule type" value="Genomic_DNA"/>
</dbReference>
<protein>
    <submittedName>
        <fullName evidence="3">CATS protein</fullName>
    </submittedName>
</protein>
<evidence type="ECO:0000313" key="4">
    <source>
        <dbReference type="Proteomes" id="UP000531151"/>
    </source>
</evidence>